<dbReference type="EMBL" id="CP009571">
    <property type="protein sequence ID" value="AIT05186.1"/>
    <property type="molecule type" value="Genomic_DNA"/>
</dbReference>
<dbReference type="GO" id="GO:0005506">
    <property type="term" value="F:iron ion binding"/>
    <property type="evidence" value="ECO:0007669"/>
    <property type="project" value="InterPro"/>
</dbReference>
<dbReference type="Gene3D" id="3.90.1170.50">
    <property type="entry name" value="Aldehyde oxidase/xanthine dehydrogenase, a/b hammerhead"/>
    <property type="match status" value="1"/>
</dbReference>
<feature type="domain" description="Aldehyde oxidase/xanthine dehydrogenase a/b hammerhead" evidence="1">
    <location>
        <begin position="32"/>
        <end position="138"/>
    </location>
</feature>
<dbReference type="Pfam" id="PF02738">
    <property type="entry name" value="MoCoBD_1"/>
    <property type="match status" value="1"/>
</dbReference>
<dbReference type="Pfam" id="PF01315">
    <property type="entry name" value="Ald_Xan_dh_C"/>
    <property type="match status" value="1"/>
</dbReference>
<dbReference type="InterPro" id="IPR049648">
    <property type="entry name" value="PaoC-like"/>
</dbReference>
<dbReference type="HOGENOM" id="CLU_001681_2_2_5"/>
<dbReference type="SUPFAM" id="SSF54665">
    <property type="entry name" value="CO dehydrogenase molybdoprotein N-domain-like"/>
    <property type="match status" value="1"/>
</dbReference>
<dbReference type="SMART" id="SM01008">
    <property type="entry name" value="Ald_Xan_dh_C"/>
    <property type="match status" value="1"/>
</dbReference>
<evidence type="ECO:0000313" key="2">
    <source>
        <dbReference type="EMBL" id="AIT05186.1"/>
    </source>
</evidence>
<dbReference type="KEGG" id="stax:MC45_00665"/>
<dbReference type="NCBIfam" id="NF041671">
    <property type="entry name" value="peri_hyde_PaoC"/>
    <property type="match status" value="1"/>
</dbReference>
<sequence>MKFDQPAGQNPIDQLKVIGKPTDRIDGKFKTTGTAPYAYERHDVVPDAAYGYVLGAGIGKGRIASMDLAAAKAAPGVLTIVTADTAGALGKGDMNTAKLLGGPAVDHYHQAIALVVAETFEQARAAAALIRVDYAREKGRFDLDTALKTAPLKGDSSGEGSSAPPIDRVGNFEKAFAAAPVQLDAVYETPDQSHAMMEPHASIARWDGDKLTLWTSNQMIAWGKGDVAKTLGIPKDNVRLISPYIGGGFGGKLFVRADAVLAALGAKQAGRPVKVTLQRPLMINNTTHRPATRQRIRLGAGKDGKLTAIAHESGSGDLPGGGPETAVSQTKLLYAGANRLTSMRLAVLDLPEGNAMRAPGEAPGLMALEVAMDEMAEKLNMDPVQFRIVNDTQVDPEKPGRKFSQRQLVECLRLGADKFGWSQRQAKPRSVRDGRWLVGMGVASGFRNNMTMKSGARVGIDKKGMVTVATDMTDIGTGSYTIIAQTAAEVMGVTLDKVNVLLGDSSFPVAAGSGGQWGANSSTAGVYAACMKLRETVAQKLGFNSADVEFADGKVRSGNRSVPLAQAAGDAGLSAEDSIEFGDLAKKEQQSTFAGHFVEVGVDAYTGEIRIRRMLAVCAAGRILNPKSARSQVIGAMTMGVGAALMEELAVDKRFGFFVNHDLASYEVPVHADIPHQEVIFLDEVDPMSSPMKAKGVGELGLCGVGAAIANAVYNASGVRVREYPVTLDKVIAGPSMMA</sequence>
<dbReference type="InterPro" id="IPR008274">
    <property type="entry name" value="AldOxase/xan_DH_MoCoBD1"/>
</dbReference>
<dbReference type="InterPro" id="IPR016208">
    <property type="entry name" value="Ald_Oxase/xanthine_DH-like"/>
</dbReference>
<dbReference type="InterPro" id="IPR036856">
    <property type="entry name" value="Ald_Oxase/Xan_DH_a/b_sf"/>
</dbReference>
<gene>
    <name evidence="2" type="ORF">MC45_00665</name>
</gene>
<dbReference type="eggNOG" id="COG1529">
    <property type="taxonomic scope" value="Bacteria"/>
</dbReference>
<dbReference type="Gene3D" id="3.30.365.10">
    <property type="entry name" value="Aldehyde oxidase/xanthine dehydrogenase, molybdopterin binding domain"/>
    <property type="match status" value="4"/>
</dbReference>
<protein>
    <submittedName>
        <fullName evidence="2">Xanthine dehydrogenase</fullName>
    </submittedName>
</protein>
<keyword evidence="3" id="KW-1185">Reference proteome</keyword>
<dbReference type="Proteomes" id="UP000033200">
    <property type="component" value="Chromosome"/>
</dbReference>
<name>A0A097EC93_9SPHN</name>
<evidence type="ECO:0000313" key="3">
    <source>
        <dbReference type="Proteomes" id="UP000033200"/>
    </source>
</evidence>
<dbReference type="SUPFAM" id="SSF56003">
    <property type="entry name" value="Molybdenum cofactor-binding domain"/>
    <property type="match status" value="1"/>
</dbReference>
<dbReference type="InterPro" id="IPR037165">
    <property type="entry name" value="AldOxase/xan_DH_Mopterin-bd_sf"/>
</dbReference>
<reference evidence="2 3" key="1">
    <citation type="submission" date="2014-09" db="EMBL/GenBank/DDBJ databases">
        <title>Using Illumina technology Improving SMRT sequencing Genome Assembly by RASTools.</title>
        <authorList>
            <person name="Zhou Y."/>
            <person name="Ma T."/>
            <person name="Liu T."/>
        </authorList>
    </citation>
    <scope>NUCLEOTIDE SEQUENCE [LARGE SCALE GENOMIC DNA]</scope>
    <source>
        <strain evidence="2 3">ATCC 55669</strain>
    </source>
</reference>
<dbReference type="AlphaFoldDB" id="A0A097EC93"/>
<organism evidence="2 3">
    <name type="scientific">Sphingomonas taxi</name>
    <dbReference type="NCBI Taxonomy" id="1549858"/>
    <lineage>
        <taxon>Bacteria</taxon>
        <taxon>Pseudomonadati</taxon>
        <taxon>Pseudomonadota</taxon>
        <taxon>Alphaproteobacteria</taxon>
        <taxon>Sphingomonadales</taxon>
        <taxon>Sphingomonadaceae</taxon>
        <taxon>Sphingomonas</taxon>
    </lineage>
</organism>
<accession>A0A097EC93</accession>
<evidence type="ECO:0000259" key="1">
    <source>
        <dbReference type="SMART" id="SM01008"/>
    </source>
</evidence>
<dbReference type="RefSeq" id="WP_038658329.1">
    <property type="nucleotide sequence ID" value="NZ_CP009571.1"/>
</dbReference>
<dbReference type="InterPro" id="IPR000674">
    <property type="entry name" value="Ald_Oxase/Xan_DH_a/b"/>
</dbReference>
<dbReference type="InterPro" id="IPR046867">
    <property type="entry name" value="AldOxase/xan_DH_MoCoBD2"/>
</dbReference>
<dbReference type="STRING" id="1549858.MC45_00665"/>
<dbReference type="Pfam" id="PF20256">
    <property type="entry name" value="MoCoBD_2"/>
    <property type="match status" value="1"/>
</dbReference>
<dbReference type="GO" id="GO:0016491">
    <property type="term" value="F:oxidoreductase activity"/>
    <property type="evidence" value="ECO:0007669"/>
    <property type="project" value="InterPro"/>
</dbReference>
<proteinExistence type="predicted"/>
<dbReference type="PANTHER" id="PTHR11908:SF123">
    <property type="entry name" value="ALDEHYDE OXIDOREDUCTASE MOLYBDENUM-BINDING SUBUNIT PAOC"/>
    <property type="match status" value="1"/>
</dbReference>
<dbReference type="PANTHER" id="PTHR11908">
    <property type="entry name" value="XANTHINE DEHYDROGENASE"/>
    <property type="match status" value="1"/>
</dbReference>